<keyword evidence="3" id="KW-1185">Reference proteome</keyword>
<gene>
    <name evidence="2" type="ORF">FHX44_113552</name>
</gene>
<dbReference type="RefSeq" id="WP_147256773.1">
    <property type="nucleotide sequence ID" value="NZ_VIWU01000001.1"/>
</dbReference>
<dbReference type="SUPFAM" id="SSF160904">
    <property type="entry name" value="Jann2411-like"/>
    <property type="match status" value="1"/>
</dbReference>
<reference evidence="2 3" key="1">
    <citation type="submission" date="2019-06" db="EMBL/GenBank/DDBJ databases">
        <title>Sequencing the genomes of 1000 actinobacteria strains.</title>
        <authorList>
            <person name="Klenk H.-P."/>
        </authorList>
    </citation>
    <scope>NUCLEOTIDE SEQUENCE [LARGE SCALE GENOMIC DNA]</scope>
    <source>
        <strain evidence="2 3">DSM 45671</strain>
    </source>
</reference>
<name>A0A561SRZ5_9PSEU</name>
<dbReference type="PANTHER" id="PTHR35525">
    <property type="entry name" value="BLL6575 PROTEIN"/>
    <property type="match status" value="1"/>
</dbReference>
<dbReference type="InterPro" id="IPR023286">
    <property type="entry name" value="ABATE_dom_sf"/>
</dbReference>
<accession>A0A561SRZ5</accession>
<dbReference type="Pfam" id="PF11706">
    <property type="entry name" value="zf-CGNR"/>
    <property type="match status" value="1"/>
</dbReference>
<evidence type="ECO:0000259" key="1">
    <source>
        <dbReference type="Pfam" id="PF11706"/>
    </source>
</evidence>
<dbReference type="EMBL" id="VIWU01000001">
    <property type="protein sequence ID" value="TWF77639.1"/>
    <property type="molecule type" value="Genomic_DNA"/>
</dbReference>
<dbReference type="AlphaFoldDB" id="A0A561SRZ5"/>
<evidence type="ECO:0000313" key="2">
    <source>
        <dbReference type="EMBL" id="TWF77639.1"/>
    </source>
</evidence>
<evidence type="ECO:0000313" key="3">
    <source>
        <dbReference type="Proteomes" id="UP000321261"/>
    </source>
</evidence>
<comment type="caution">
    <text evidence="2">The sequence shown here is derived from an EMBL/GenBank/DDBJ whole genome shotgun (WGS) entry which is preliminary data.</text>
</comment>
<dbReference type="InterPro" id="IPR010852">
    <property type="entry name" value="ABATE"/>
</dbReference>
<organism evidence="2 3">
    <name type="scientific">Pseudonocardia hierapolitana</name>
    <dbReference type="NCBI Taxonomy" id="1128676"/>
    <lineage>
        <taxon>Bacteria</taxon>
        <taxon>Bacillati</taxon>
        <taxon>Actinomycetota</taxon>
        <taxon>Actinomycetes</taxon>
        <taxon>Pseudonocardiales</taxon>
        <taxon>Pseudonocardiaceae</taxon>
        <taxon>Pseudonocardia</taxon>
    </lineage>
</organism>
<dbReference type="OrthoDB" id="3211108at2"/>
<sequence length="188" mass="20527">MSYLIPLTGEPLALDLVNTHPVAGDLLVTPADLSSWLVLQSERFGEAAELADTEPGVDGLEAVRNVRDHVAHALDRVRRGERPSADDLDALNRAQRLAPAVLELAWGGTAVTATRRRTGTPAEQLAAWLAEACAEFLAGPLVTKVRQCEADGCVMLFVPAHPRRRWCSATRCGNRVRVARHYQRHKPA</sequence>
<dbReference type="Pfam" id="PF07336">
    <property type="entry name" value="ABATE"/>
    <property type="match status" value="1"/>
</dbReference>
<dbReference type="Gene3D" id="1.10.3300.10">
    <property type="entry name" value="Jann2411-like domain"/>
    <property type="match status" value="1"/>
</dbReference>
<proteinExistence type="predicted"/>
<dbReference type="PANTHER" id="PTHR35525:SF3">
    <property type="entry name" value="BLL6575 PROTEIN"/>
    <property type="match status" value="1"/>
</dbReference>
<feature type="domain" description="Zinc finger CGNR" evidence="1">
    <location>
        <begin position="145"/>
        <end position="185"/>
    </location>
</feature>
<dbReference type="Proteomes" id="UP000321261">
    <property type="component" value="Unassembled WGS sequence"/>
</dbReference>
<dbReference type="InterPro" id="IPR021005">
    <property type="entry name" value="Znf_CGNR"/>
</dbReference>
<protein>
    <submittedName>
        <fullName evidence="2">Putative RNA-binding Zn ribbon-like protein</fullName>
    </submittedName>
</protein>